<dbReference type="EMBL" id="JASMQC010000019">
    <property type="protein sequence ID" value="KAK1937872.1"/>
    <property type="molecule type" value="Genomic_DNA"/>
</dbReference>
<name>A0AAD9GG48_9STRA</name>
<gene>
    <name evidence="1" type="ORF">P3T76_009609</name>
</gene>
<protein>
    <submittedName>
        <fullName evidence="1">Uncharacterized protein</fullName>
    </submittedName>
</protein>
<organism evidence="1 2">
    <name type="scientific">Phytophthora citrophthora</name>
    <dbReference type="NCBI Taxonomy" id="4793"/>
    <lineage>
        <taxon>Eukaryota</taxon>
        <taxon>Sar</taxon>
        <taxon>Stramenopiles</taxon>
        <taxon>Oomycota</taxon>
        <taxon>Peronosporomycetes</taxon>
        <taxon>Peronosporales</taxon>
        <taxon>Peronosporaceae</taxon>
        <taxon>Phytophthora</taxon>
    </lineage>
</organism>
<evidence type="ECO:0000313" key="1">
    <source>
        <dbReference type="EMBL" id="KAK1937872.1"/>
    </source>
</evidence>
<dbReference type="AlphaFoldDB" id="A0AAD9GG48"/>
<evidence type="ECO:0000313" key="2">
    <source>
        <dbReference type="Proteomes" id="UP001259832"/>
    </source>
</evidence>
<proteinExistence type="predicted"/>
<comment type="caution">
    <text evidence="1">The sequence shown here is derived from an EMBL/GenBank/DDBJ whole genome shotgun (WGS) entry which is preliminary data.</text>
</comment>
<reference evidence="1" key="1">
    <citation type="submission" date="2023-08" db="EMBL/GenBank/DDBJ databases">
        <title>Reference Genome Resource for the Citrus Pathogen Phytophthora citrophthora.</title>
        <authorList>
            <person name="Moller H."/>
            <person name="Coetzee B."/>
            <person name="Rose L.J."/>
            <person name="Van Niekerk J.M."/>
        </authorList>
    </citation>
    <scope>NUCLEOTIDE SEQUENCE</scope>
    <source>
        <strain evidence="1">STE-U-9442</strain>
    </source>
</reference>
<keyword evidence="2" id="KW-1185">Reference proteome</keyword>
<accession>A0AAD9GG48</accession>
<sequence length="92" mass="9752">MAMSKTHPVKGEGIVALLKAIGWLGRAVKDSASRVALIFVCPDDSEKVIDRKQPLQLAPTADGESVKIIPGIDDELETALGEVQVHTGGFSQ</sequence>
<dbReference type="Proteomes" id="UP001259832">
    <property type="component" value="Unassembled WGS sequence"/>
</dbReference>